<evidence type="ECO:0000313" key="1">
    <source>
        <dbReference type="EMBL" id="PSR20177.1"/>
    </source>
</evidence>
<organism evidence="1 2">
    <name type="scientific">Sulfobacillus acidophilus</name>
    <dbReference type="NCBI Taxonomy" id="53633"/>
    <lineage>
        <taxon>Bacteria</taxon>
        <taxon>Bacillati</taxon>
        <taxon>Bacillota</taxon>
        <taxon>Clostridia</taxon>
        <taxon>Eubacteriales</taxon>
        <taxon>Clostridiales Family XVII. Incertae Sedis</taxon>
        <taxon>Sulfobacillus</taxon>
    </lineage>
</organism>
<dbReference type="SUPFAM" id="SSF55909">
    <property type="entry name" value="Pentein"/>
    <property type="match status" value="1"/>
</dbReference>
<evidence type="ECO:0000313" key="2">
    <source>
        <dbReference type="Proteomes" id="UP000241848"/>
    </source>
</evidence>
<protein>
    <submittedName>
        <fullName evidence="1">Amidinotransferase</fullName>
    </submittedName>
</protein>
<dbReference type="Gene3D" id="3.75.10.10">
    <property type="entry name" value="L-arginine/glycine Amidinotransferase, Chain A"/>
    <property type="match status" value="1"/>
</dbReference>
<name>A0A2T2WD65_9FIRM</name>
<dbReference type="Proteomes" id="UP000241848">
    <property type="component" value="Unassembled WGS sequence"/>
</dbReference>
<dbReference type="GO" id="GO:0016740">
    <property type="term" value="F:transferase activity"/>
    <property type="evidence" value="ECO:0007669"/>
    <property type="project" value="UniProtKB-KW"/>
</dbReference>
<proteinExistence type="predicted"/>
<dbReference type="AlphaFoldDB" id="A0A2T2WD65"/>
<accession>A0A2T2WD65</accession>
<dbReference type="PANTHER" id="PTHR47271">
    <property type="entry name" value="ARGININE DEIMINASE"/>
    <property type="match status" value="1"/>
</dbReference>
<dbReference type="Pfam" id="PF19420">
    <property type="entry name" value="DDAH_eukar"/>
    <property type="match status" value="1"/>
</dbReference>
<sequence>MYVYGDRWLPDETPFALDQERIWGNGYCDSEVGELKAVLMHVPGPELELITPDSYHSWLFDAPIDPARFRDQVLGLIATYEHYGVTVHLVKNQRPDKPNALYVRDLYTMTPEGAIIARPATIQRRGEEKAVAQTLLSIGVPIIKTVNGHGLYEGSNVMWLDRETCLLGTSSRTNSAGANQVEEELRNMGVKEVIRVAVPYGQIHVDGFISFIDYHTAIVSPWLITWDLRRRLLDAGYTLIDANDLDEVGRLGTNFVALRPRQVIMPEGFPHSQALLEHHQVEVITIPFDEVLRGGGAVHCMTGFVRREPLIKAFQ</sequence>
<dbReference type="GO" id="GO:0019546">
    <property type="term" value="P:L-arginine deiminase pathway"/>
    <property type="evidence" value="ECO:0007669"/>
    <property type="project" value="TreeGrafter"/>
</dbReference>
<comment type="caution">
    <text evidence="1">The sequence shown here is derived from an EMBL/GenBank/DDBJ whole genome shotgun (WGS) entry which is preliminary data.</text>
</comment>
<dbReference type="EMBL" id="PXYV01000079">
    <property type="protein sequence ID" value="PSR20177.1"/>
    <property type="molecule type" value="Genomic_DNA"/>
</dbReference>
<dbReference type="GO" id="GO:0016990">
    <property type="term" value="F:arginine deiminase activity"/>
    <property type="evidence" value="ECO:0007669"/>
    <property type="project" value="TreeGrafter"/>
</dbReference>
<reference evidence="1 2" key="1">
    <citation type="journal article" date="2014" name="BMC Genomics">
        <title>Comparison of environmental and isolate Sulfobacillus genomes reveals diverse carbon, sulfur, nitrogen, and hydrogen metabolisms.</title>
        <authorList>
            <person name="Justice N.B."/>
            <person name="Norman A."/>
            <person name="Brown C.T."/>
            <person name="Singh A."/>
            <person name="Thomas B.C."/>
            <person name="Banfield J.F."/>
        </authorList>
    </citation>
    <scope>NUCLEOTIDE SEQUENCE [LARGE SCALE GENOMIC DNA]</scope>
    <source>
        <strain evidence="1">AMDSBA3</strain>
    </source>
</reference>
<dbReference type="PANTHER" id="PTHR47271:SF2">
    <property type="entry name" value="ARGININE DEIMINASE"/>
    <property type="match status" value="1"/>
</dbReference>
<gene>
    <name evidence="1" type="ORF">C7B45_16070</name>
</gene>
<keyword evidence="1" id="KW-0808">Transferase</keyword>